<gene>
    <name evidence="2" type="ordered locus">BN4_20032</name>
</gene>
<name>M1WSB9_PSEP2</name>
<dbReference type="HOGENOM" id="CLU_054974_3_3_7"/>
<proteinExistence type="predicted"/>
<dbReference type="CDD" id="cd01741">
    <property type="entry name" value="GATase1_1"/>
    <property type="match status" value="1"/>
</dbReference>
<dbReference type="InterPro" id="IPR044992">
    <property type="entry name" value="ChyE-like"/>
</dbReference>
<dbReference type="GO" id="GO:0016740">
    <property type="term" value="F:transferase activity"/>
    <property type="evidence" value="ECO:0007669"/>
    <property type="project" value="UniProtKB-KW"/>
</dbReference>
<dbReference type="EMBL" id="FO203427">
    <property type="protein sequence ID" value="CCH50094.1"/>
    <property type="molecule type" value="Genomic_DNA"/>
</dbReference>
<reference evidence="3" key="2">
    <citation type="journal article" date="2013" name="Stand. Genomic Sci.">
        <title>Complete genome sequence of Desulfocapsa sulfexigens, a marine deltaproteobacterium specialized in disproportionating inorganic sulfur compounds.</title>
        <authorList>
            <person name="Finster K.W."/>
            <person name="Kjeldsen K.U."/>
            <person name="Kube M."/>
            <person name="Reinhardt R."/>
            <person name="Mussmann M."/>
            <person name="Amann R."/>
            <person name="Schreiber L."/>
        </authorList>
    </citation>
    <scope>NUCLEOTIDE SEQUENCE [LARGE SCALE GENOMIC DNA]</scope>
    <source>
        <strain evidence="3">DSM 10523 / SB164P1</strain>
    </source>
</reference>
<reference evidence="2 3" key="1">
    <citation type="journal article" date="2013" name="PLoS ONE">
        <title>The first genomic and proteomic characterization of a deep-sea sulfate reducer: insights into the piezophilic lifestyle of Desulfovibrio piezophilus.</title>
        <authorList>
            <person name="Pradel N."/>
            <person name="Ji B."/>
            <person name="Gimenez G."/>
            <person name="Talla E."/>
            <person name="Lenoble P."/>
            <person name="Garel M."/>
            <person name="Tamburini C."/>
            <person name="Fourquet P."/>
            <person name="Lebrun R."/>
            <person name="Bertin P."/>
            <person name="Denis Y."/>
            <person name="Pophillat M."/>
            <person name="Barbe V."/>
            <person name="Ollivier B."/>
            <person name="Dolla A."/>
        </authorList>
    </citation>
    <scope>NUCLEOTIDE SEQUENCE [LARGE SCALE GENOMIC DNA]</scope>
    <source>
        <strain evidence="3">DSM 10523 / SB164P1</strain>
    </source>
</reference>
<evidence type="ECO:0000259" key="1">
    <source>
        <dbReference type="Pfam" id="PF00117"/>
    </source>
</evidence>
<dbReference type="Pfam" id="PF00117">
    <property type="entry name" value="GATase"/>
    <property type="match status" value="1"/>
</dbReference>
<dbReference type="BioCyc" id="DPIE1322246:BN4_RS14405-MONOMER"/>
<dbReference type="GO" id="GO:0005829">
    <property type="term" value="C:cytosol"/>
    <property type="evidence" value="ECO:0007669"/>
    <property type="project" value="TreeGrafter"/>
</dbReference>
<dbReference type="KEGG" id="dpi:BN4_20032"/>
<dbReference type="OrthoDB" id="9813383at2"/>
<dbReference type="Gene3D" id="3.40.50.880">
    <property type="match status" value="1"/>
</dbReference>
<dbReference type="Proteomes" id="UP000011724">
    <property type="component" value="Chromosome"/>
</dbReference>
<accession>M1WSB9</accession>
<evidence type="ECO:0000313" key="3">
    <source>
        <dbReference type="Proteomes" id="UP000011724"/>
    </source>
</evidence>
<protein>
    <submittedName>
        <fullName evidence="2">Glutamine amidotransferase class-I</fullName>
    </submittedName>
</protein>
<organism evidence="2 3">
    <name type="scientific">Pseudodesulfovibrio piezophilus (strain DSM 21447 / JCM 15486 / C1TLV30)</name>
    <name type="common">Desulfovibrio piezophilus</name>
    <dbReference type="NCBI Taxonomy" id="1322246"/>
    <lineage>
        <taxon>Bacteria</taxon>
        <taxon>Pseudomonadati</taxon>
        <taxon>Thermodesulfobacteriota</taxon>
        <taxon>Desulfovibrionia</taxon>
        <taxon>Desulfovibrionales</taxon>
        <taxon>Desulfovibrionaceae</taxon>
    </lineage>
</organism>
<dbReference type="SUPFAM" id="SSF52317">
    <property type="entry name" value="Class I glutamine amidotransferase-like"/>
    <property type="match status" value="1"/>
</dbReference>
<evidence type="ECO:0000313" key="2">
    <source>
        <dbReference type="EMBL" id="CCH50094.1"/>
    </source>
</evidence>
<dbReference type="FunFam" id="3.40.50.880:FF:000033">
    <property type="entry name" value="Glutamine amidotransferase class-I"/>
    <property type="match status" value="1"/>
</dbReference>
<keyword evidence="2" id="KW-0315">Glutamine amidotransferase</keyword>
<sequence>MRIQTIEHVPFEGPAAIASWAQEQGHTLGRSRIFMGESLPPVSEIDLLVIMGGPMSVHDEEQYPWLAMEKEYLRQAVDSALGILGICLGAQLMAEVLGGQITRNIHREIGWFPVTLTRKGQAHPLCKGLPDTFTAFHWHGETFSIPPKAQAIASSEACAHQAFTLGSRMVGLQFHLETTPESMELLIDNCADELAPLTNHVQTPEVMRSTFDQPSDMDFLLKTLLNNLTKEIMK</sequence>
<dbReference type="PROSITE" id="PS51273">
    <property type="entry name" value="GATASE_TYPE_1"/>
    <property type="match status" value="1"/>
</dbReference>
<dbReference type="AlphaFoldDB" id="M1WSB9"/>
<dbReference type="InterPro" id="IPR017926">
    <property type="entry name" value="GATASE"/>
</dbReference>
<dbReference type="PATRIC" id="fig|879567.3.peg.3079"/>
<dbReference type="PANTHER" id="PTHR42695:SF5">
    <property type="entry name" value="GLUTAMINE AMIDOTRANSFERASE YLR126C-RELATED"/>
    <property type="match status" value="1"/>
</dbReference>
<keyword evidence="2" id="KW-0808">Transferase</keyword>
<dbReference type="RefSeq" id="WP_015416136.1">
    <property type="nucleotide sequence ID" value="NC_020409.1"/>
</dbReference>
<dbReference type="InterPro" id="IPR029062">
    <property type="entry name" value="Class_I_gatase-like"/>
</dbReference>
<dbReference type="STRING" id="1322246.BN4_20032"/>
<dbReference type="PANTHER" id="PTHR42695">
    <property type="entry name" value="GLUTAMINE AMIDOTRANSFERASE YLR126C-RELATED"/>
    <property type="match status" value="1"/>
</dbReference>
<dbReference type="eggNOG" id="COG0518">
    <property type="taxonomic scope" value="Bacteria"/>
</dbReference>
<feature type="domain" description="Glutamine amidotransferase" evidence="1">
    <location>
        <begin position="43"/>
        <end position="183"/>
    </location>
</feature>
<keyword evidence="3" id="KW-1185">Reference proteome</keyword>